<dbReference type="Pfam" id="PF02747">
    <property type="entry name" value="PCNA_C"/>
    <property type="match status" value="1"/>
</dbReference>
<name>A0A0B2R2A2_GLYSO</name>
<dbReference type="InterPro" id="IPR046938">
    <property type="entry name" value="DNA_clamp_sf"/>
</dbReference>
<dbReference type="GO" id="GO:0043626">
    <property type="term" value="C:PCNA complex"/>
    <property type="evidence" value="ECO:0007669"/>
    <property type="project" value="TreeGrafter"/>
</dbReference>
<accession>A0A0B2R2A2</accession>
<proteinExistence type="predicted"/>
<keyword evidence="1" id="KW-0812">Transmembrane</keyword>
<reference evidence="3" key="1">
    <citation type="submission" date="2014-07" db="EMBL/GenBank/DDBJ databases">
        <title>Identification of a novel salt tolerance gene in wild soybean by whole-genome sequencing.</title>
        <authorList>
            <person name="Lam H.-M."/>
            <person name="Qi X."/>
            <person name="Li M.-W."/>
            <person name="Liu X."/>
            <person name="Xie M."/>
            <person name="Ni M."/>
            <person name="Xu X."/>
        </authorList>
    </citation>
    <scope>NUCLEOTIDE SEQUENCE [LARGE SCALE GENOMIC DNA]</scope>
    <source>
        <tissue evidence="3">Root</tissue>
    </source>
</reference>
<dbReference type="GO" id="GO:0006275">
    <property type="term" value="P:regulation of DNA replication"/>
    <property type="evidence" value="ECO:0007669"/>
    <property type="project" value="InterPro"/>
</dbReference>
<gene>
    <name evidence="3" type="ORF">glysoja_025145</name>
</gene>
<keyword evidence="1" id="KW-1133">Transmembrane helix</keyword>
<feature type="transmembrane region" description="Helical" evidence="1">
    <location>
        <begin position="69"/>
        <end position="88"/>
    </location>
</feature>
<protein>
    <submittedName>
        <fullName evidence="3">Proliferating cell nuclear antigen</fullName>
    </submittedName>
</protein>
<dbReference type="GO" id="GO:0019985">
    <property type="term" value="P:translesion synthesis"/>
    <property type="evidence" value="ECO:0007669"/>
    <property type="project" value="TreeGrafter"/>
</dbReference>
<evidence type="ECO:0000259" key="2">
    <source>
        <dbReference type="Pfam" id="PF02747"/>
    </source>
</evidence>
<dbReference type="AlphaFoldDB" id="A0A0B2R2A2"/>
<dbReference type="Proteomes" id="UP000053555">
    <property type="component" value="Unassembled WGS sequence"/>
</dbReference>
<keyword evidence="1" id="KW-0472">Membrane</keyword>
<dbReference type="InterPro" id="IPR000730">
    <property type="entry name" value="Pr_cel_nuc_antig"/>
</dbReference>
<feature type="domain" description="Proliferating cell nuclear antigen PCNA C-terminal" evidence="2">
    <location>
        <begin position="85"/>
        <end position="130"/>
    </location>
</feature>
<dbReference type="Gene3D" id="3.10.150.10">
    <property type="entry name" value="DNA Polymerase III, subunit A, domain 2"/>
    <property type="match status" value="2"/>
</dbReference>
<dbReference type="EMBL" id="KN654116">
    <property type="protein sequence ID" value="KHN26047.1"/>
    <property type="molecule type" value="Genomic_DNA"/>
</dbReference>
<sequence>MTIIFYNDINFGEGFLQSLCKNDNLGFRNDEVKEKKPMSLLLGFRLLFLFFSKRNRFMLQVFGSRFPNFRIVGVAFIEEVFVYFVILITKEGVKFSTKGDIGTTNIVCKQNTSMDKPEEASIIEMNEPLSNIVIISLSNELSVVVEYKIVKMGYVCFYLAPKIEEDEEDTKPQV</sequence>
<dbReference type="GO" id="GO:0030337">
    <property type="term" value="F:DNA polymerase processivity factor activity"/>
    <property type="evidence" value="ECO:0007669"/>
    <property type="project" value="InterPro"/>
</dbReference>
<dbReference type="GO" id="GO:0006298">
    <property type="term" value="P:mismatch repair"/>
    <property type="evidence" value="ECO:0007669"/>
    <property type="project" value="TreeGrafter"/>
</dbReference>
<dbReference type="InterPro" id="IPR022649">
    <property type="entry name" value="Pr_cel_nuc_antig_C"/>
</dbReference>
<dbReference type="PANTHER" id="PTHR11352">
    <property type="entry name" value="PROLIFERATING CELL NUCLEAR ANTIGEN"/>
    <property type="match status" value="1"/>
</dbReference>
<dbReference type="SUPFAM" id="SSF55979">
    <property type="entry name" value="DNA clamp"/>
    <property type="match status" value="1"/>
</dbReference>
<evidence type="ECO:0000313" key="3">
    <source>
        <dbReference type="EMBL" id="KHN26047.1"/>
    </source>
</evidence>
<dbReference type="GO" id="GO:0003677">
    <property type="term" value="F:DNA binding"/>
    <property type="evidence" value="ECO:0007669"/>
    <property type="project" value="InterPro"/>
</dbReference>
<dbReference type="GO" id="GO:0006272">
    <property type="term" value="P:leading strand elongation"/>
    <property type="evidence" value="ECO:0007669"/>
    <property type="project" value="TreeGrafter"/>
</dbReference>
<evidence type="ECO:0000256" key="1">
    <source>
        <dbReference type="SAM" id="Phobius"/>
    </source>
</evidence>
<dbReference type="PANTHER" id="PTHR11352:SF0">
    <property type="entry name" value="PROLIFERATING CELL NUCLEAR ANTIGEN"/>
    <property type="match status" value="1"/>
</dbReference>
<organism evidence="3">
    <name type="scientific">Glycine soja</name>
    <name type="common">Wild soybean</name>
    <dbReference type="NCBI Taxonomy" id="3848"/>
    <lineage>
        <taxon>Eukaryota</taxon>
        <taxon>Viridiplantae</taxon>
        <taxon>Streptophyta</taxon>
        <taxon>Embryophyta</taxon>
        <taxon>Tracheophyta</taxon>
        <taxon>Spermatophyta</taxon>
        <taxon>Magnoliopsida</taxon>
        <taxon>eudicotyledons</taxon>
        <taxon>Gunneridae</taxon>
        <taxon>Pentapetalae</taxon>
        <taxon>rosids</taxon>
        <taxon>fabids</taxon>
        <taxon>Fabales</taxon>
        <taxon>Fabaceae</taxon>
        <taxon>Papilionoideae</taxon>
        <taxon>50 kb inversion clade</taxon>
        <taxon>NPAAA clade</taxon>
        <taxon>indigoferoid/millettioid clade</taxon>
        <taxon>Phaseoleae</taxon>
        <taxon>Glycine</taxon>
        <taxon>Glycine subgen. Soja</taxon>
    </lineage>
</organism>